<dbReference type="Proteomes" id="UP000051790">
    <property type="component" value="Unassembled WGS sequence"/>
</dbReference>
<dbReference type="OrthoDB" id="9775346at2"/>
<gene>
    <name evidence="1" type="ORF">FD01_GL002160</name>
</gene>
<accession>A0A0R1QAX1</accession>
<comment type="caution">
    <text evidence="1">The sequence shown here is derived from an EMBL/GenBank/DDBJ whole genome shotgun (WGS) entry which is preliminary data.</text>
</comment>
<sequence>MLDFQFIGDPQNAQAMSAYMRNQFPFIGLKSPQRKTQEKPLLQQAKAWDQSQLLDAFAELYAKPEREYQYAALALARKYATRFNFDGIQTLARYVTVKSWWDTVDNLRPIFWIYLQHHYEDMPKVWALFFGQDDFWLRRVAITLQLSAKSETDLHLLTQAIEYDLITDEFFIQKAIGWALRQYARGNAQWVKAFIHAHPELSKLAVREASKHL</sequence>
<dbReference type="PANTHER" id="PTHR34070">
    <property type="entry name" value="ARMADILLO-TYPE FOLD"/>
    <property type="match status" value="1"/>
</dbReference>
<evidence type="ECO:0000313" key="2">
    <source>
        <dbReference type="Proteomes" id="UP000051790"/>
    </source>
</evidence>
<dbReference type="Gene3D" id="1.25.40.290">
    <property type="entry name" value="ARM repeat domains"/>
    <property type="match status" value="1"/>
</dbReference>
<evidence type="ECO:0000313" key="1">
    <source>
        <dbReference type="EMBL" id="KRL41577.1"/>
    </source>
</evidence>
<proteinExistence type="predicted"/>
<organism evidence="1 2">
    <name type="scientific">Lacticaseibacillus manihotivorans DSM 13343 = JCM 12514</name>
    <dbReference type="NCBI Taxonomy" id="1423769"/>
    <lineage>
        <taxon>Bacteria</taxon>
        <taxon>Bacillati</taxon>
        <taxon>Bacillota</taxon>
        <taxon>Bacilli</taxon>
        <taxon>Lactobacillales</taxon>
        <taxon>Lactobacillaceae</taxon>
        <taxon>Lacticaseibacillus</taxon>
    </lineage>
</organism>
<name>A0A0R1QAX1_9LACO</name>
<dbReference type="PATRIC" id="fig|1423769.4.peg.2321"/>
<dbReference type="Gene3D" id="1.20.1660.10">
    <property type="entry name" value="Hypothetical protein (EF3068)"/>
    <property type="match status" value="1"/>
</dbReference>
<dbReference type="Pfam" id="PF08713">
    <property type="entry name" value="DNA_alkylation"/>
    <property type="match status" value="1"/>
</dbReference>
<dbReference type="AlphaFoldDB" id="A0A0R1QAX1"/>
<reference evidence="1 2" key="1">
    <citation type="journal article" date="2015" name="Genome Announc.">
        <title>Expanding the biotechnology potential of lactobacilli through comparative genomics of 213 strains and associated genera.</title>
        <authorList>
            <person name="Sun Z."/>
            <person name="Harris H.M."/>
            <person name="McCann A."/>
            <person name="Guo C."/>
            <person name="Argimon S."/>
            <person name="Zhang W."/>
            <person name="Yang X."/>
            <person name="Jeffery I.B."/>
            <person name="Cooney J.C."/>
            <person name="Kagawa T.F."/>
            <person name="Liu W."/>
            <person name="Song Y."/>
            <person name="Salvetti E."/>
            <person name="Wrobel A."/>
            <person name="Rasinkangas P."/>
            <person name="Parkhill J."/>
            <person name="Rea M.C."/>
            <person name="O'Sullivan O."/>
            <person name="Ritari J."/>
            <person name="Douillard F.P."/>
            <person name="Paul Ross R."/>
            <person name="Yang R."/>
            <person name="Briner A.E."/>
            <person name="Felis G.E."/>
            <person name="de Vos W.M."/>
            <person name="Barrangou R."/>
            <person name="Klaenhammer T.R."/>
            <person name="Caufield P.W."/>
            <person name="Cui Y."/>
            <person name="Zhang H."/>
            <person name="O'Toole P.W."/>
        </authorList>
    </citation>
    <scope>NUCLEOTIDE SEQUENCE [LARGE SCALE GENOMIC DNA]</scope>
    <source>
        <strain evidence="1 2">DSM 13343</strain>
    </source>
</reference>
<dbReference type="CDD" id="cd07064">
    <property type="entry name" value="AlkD_like_1"/>
    <property type="match status" value="1"/>
</dbReference>
<dbReference type="SUPFAM" id="SSF48371">
    <property type="entry name" value="ARM repeat"/>
    <property type="match status" value="1"/>
</dbReference>
<keyword evidence="2" id="KW-1185">Reference proteome</keyword>
<dbReference type="InterPro" id="IPR016024">
    <property type="entry name" value="ARM-type_fold"/>
</dbReference>
<dbReference type="EMBL" id="AZEU01000247">
    <property type="protein sequence ID" value="KRL41577.1"/>
    <property type="molecule type" value="Genomic_DNA"/>
</dbReference>
<protein>
    <submittedName>
        <fullName evidence="1">DNA alkylation repair enzyme</fullName>
    </submittedName>
</protein>
<dbReference type="PANTHER" id="PTHR34070:SF1">
    <property type="entry name" value="DNA ALKYLATION REPAIR PROTEIN"/>
    <property type="match status" value="1"/>
</dbReference>
<dbReference type="RefSeq" id="WP_054716933.1">
    <property type="nucleotide sequence ID" value="NZ_AZEU01000247.1"/>
</dbReference>
<dbReference type="InterPro" id="IPR014825">
    <property type="entry name" value="DNA_alkylation"/>
</dbReference>